<sequence>MLRPSRTVGVARHPKESAHTISMLQERKGRSPKGRDVLKFRAKFDIGVGSVYRDSEMIDELCRHRVREDVEAHSALTAGGITNSATS</sequence>
<keyword evidence="3" id="KW-1185">Reference proteome</keyword>
<reference evidence="2 3" key="1">
    <citation type="journal article" date="2024" name="BMC Genomics">
        <title>De novo assembly and annotation of Popillia japonica's genome with initial clues to its potential as an invasive pest.</title>
        <authorList>
            <person name="Cucini C."/>
            <person name="Boschi S."/>
            <person name="Funari R."/>
            <person name="Cardaioli E."/>
            <person name="Iannotti N."/>
            <person name="Marturano G."/>
            <person name="Paoli F."/>
            <person name="Bruttini M."/>
            <person name="Carapelli A."/>
            <person name="Frati F."/>
            <person name="Nardi F."/>
        </authorList>
    </citation>
    <scope>NUCLEOTIDE SEQUENCE [LARGE SCALE GENOMIC DNA]</scope>
    <source>
        <strain evidence="2">DMR45628</strain>
    </source>
</reference>
<accession>A0AAW1JK77</accession>
<evidence type="ECO:0000313" key="3">
    <source>
        <dbReference type="Proteomes" id="UP001458880"/>
    </source>
</evidence>
<feature type="compositionally biased region" description="Basic and acidic residues" evidence="1">
    <location>
        <begin position="25"/>
        <end position="34"/>
    </location>
</feature>
<dbReference type="EMBL" id="JASPKY010000348">
    <property type="protein sequence ID" value="KAK9704510.1"/>
    <property type="molecule type" value="Genomic_DNA"/>
</dbReference>
<comment type="caution">
    <text evidence="2">The sequence shown here is derived from an EMBL/GenBank/DDBJ whole genome shotgun (WGS) entry which is preliminary data.</text>
</comment>
<feature type="region of interest" description="Disordered" evidence="1">
    <location>
        <begin position="1"/>
        <end position="34"/>
    </location>
</feature>
<evidence type="ECO:0000313" key="2">
    <source>
        <dbReference type="EMBL" id="KAK9704510.1"/>
    </source>
</evidence>
<organism evidence="2 3">
    <name type="scientific">Popillia japonica</name>
    <name type="common">Japanese beetle</name>
    <dbReference type="NCBI Taxonomy" id="7064"/>
    <lineage>
        <taxon>Eukaryota</taxon>
        <taxon>Metazoa</taxon>
        <taxon>Ecdysozoa</taxon>
        <taxon>Arthropoda</taxon>
        <taxon>Hexapoda</taxon>
        <taxon>Insecta</taxon>
        <taxon>Pterygota</taxon>
        <taxon>Neoptera</taxon>
        <taxon>Endopterygota</taxon>
        <taxon>Coleoptera</taxon>
        <taxon>Polyphaga</taxon>
        <taxon>Scarabaeiformia</taxon>
        <taxon>Scarabaeidae</taxon>
        <taxon>Rutelinae</taxon>
        <taxon>Popillia</taxon>
    </lineage>
</organism>
<dbReference type="Proteomes" id="UP001458880">
    <property type="component" value="Unassembled WGS sequence"/>
</dbReference>
<evidence type="ECO:0000256" key="1">
    <source>
        <dbReference type="SAM" id="MobiDB-lite"/>
    </source>
</evidence>
<gene>
    <name evidence="2" type="ORF">QE152_g27816</name>
</gene>
<proteinExistence type="predicted"/>
<name>A0AAW1JK77_POPJA</name>
<protein>
    <submittedName>
        <fullName evidence="2">Uncharacterized protein</fullName>
    </submittedName>
</protein>
<dbReference type="AlphaFoldDB" id="A0AAW1JK77"/>